<protein>
    <submittedName>
        <fullName evidence="4">Cubilin</fullName>
    </submittedName>
</protein>
<evidence type="ECO:0000313" key="4">
    <source>
        <dbReference type="EMBL" id="KAK0048051.1"/>
    </source>
</evidence>
<dbReference type="InterPro" id="IPR042333">
    <property type="entry name" value="LRAD2/Mig-13-like"/>
</dbReference>
<dbReference type="AlphaFoldDB" id="A0AAD8F2J8"/>
<dbReference type="Gene3D" id="2.60.120.290">
    <property type="entry name" value="Spermadhesin, CUB domain"/>
    <property type="match status" value="1"/>
</dbReference>
<dbReference type="PANTHER" id="PTHR24652">
    <property type="entry name" value="LOW-DENSITY LIPOPROTEIN RECEPTOR CLASS A DOMAIN-CONTAINING PROTEIN 2"/>
    <property type="match status" value="1"/>
</dbReference>
<dbReference type="EMBL" id="JASAOG010000142">
    <property type="protein sequence ID" value="KAK0048051.1"/>
    <property type="molecule type" value="Genomic_DNA"/>
</dbReference>
<evidence type="ECO:0000313" key="5">
    <source>
        <dbReference type="Proteomes" id="UP001233172"/>
    </source>
</evidence>
<dbReference type="SUPFAM" id="SSF49854">
    <property type="entry name" value="Spermadhesin, CUB domain"/>
    <property type="match status" value="1"/>
</dbReference>
<name>A0AAD8F2J8_BIOPF</name>
<dbReference type="PROSITE" id="PS01180">
    <property type="entry name" value="CUB"/>
    <property type="match status" value="1"/>
</dbReference>
<dbReference type="InterPro" id="IPR000859">
    <property type="entry name" value="CUB_dom"/>
</dbReference>
<proteinExistence type="predicted"/>
<evidence type="ECO:0000256" key="2">
    <source>
        <dbReference type="PROSITE-ProRule" id="PRU00059"/>
    </source>
</evidence>
<comment type="caution">
    <text evidence="2">Lacks conserved residue(s) required for the propagation of feature annotation.</text>
</comment>
<reference evidence="4" key="1">
    <citation type="journal article" date="2023" name="PLoS Negl. Trop. Dis.">
        <title>A genome sequence for Biomphalaria pfeifferi, the major vector snail for the human-infecting parasite Schistosoma mansoni.</title>
        <authorList>
            <person name="Bu L."/>
            <person name="Lu L."/>
            <person name="Laidemitt M.R."/>
            <person name="Zhang S.M."/>
            <person name="Mutuku M."/>
            <person name="Mkoji G."/>
            <person name="Steinauer M."/>
            <person name="Loker E.S."/>
        </authorList>
    </citation>
    <scope>NUCLEOTIDE SEQUENCE</scope>
    <source>
        <strain evidence="4">KasaAsao</strain>
    </source>
</reference>
<dbReference type="Proteomes" id="UP001233172">
    <property type="component" value="Unassembled WGS sequence"/>
</dbReference>
<accession>A0AAD8F2J8</accession>
<reference evidence="4" key="2">
    <citation type="submission" date="2023-04" db="EMBL/GenBank/DDBJ databases">
        <authorList>
            <person name="Bu L."/>
            <person name="Lu L."/>
            <person name="Laidemitt M.R."/>
            <person name="Zhang S.M."/>
            <person name="Mutuku M."/>
            <person name="Mkoji G."/>
            <person name="Steinauer M."/>
            <person name="Loker E.S."/>
        </authorList>
    </citation>
    <scope>NUCLEOTIDE SEQUENCE</scope>
    <source>
        <strain evidence="4">KasaAsao</strain>
        <tissue evidence="4">Whole Snail</tissue>
    </source>
</reference>
<dbReference type="PANTHER" id="PTHR24652:SF69">
    <property type="entry name" value="CUB DOMAIN-CONTAINING PROTEIN"/>
    <property type="match status" value="1"/>
</dbReference>
<sequence length="170" mass="18422">MDESDCGNTKTVGGALVYSHSPSRGDYYPHDIDCQITFEAESGDFKLMMRVIEMDLPDRTATGKCNDALYVYDANTFLARAMEHAGGAGGLCGSLLPSTLKSTGPHLTVVFKRTWGLSHFTLTVKGPYGALKQSCLASKLNVRLGLRDKVDAVILGGFGRMANRDELIIK</sequence>
<keyword evidence="5" id="KW-1185">Reference proteome</keyword>
<comment type="caution">
    <text evidence="4">The sequence shown here is derived from an EMBL/GenBank/DDBJ whole genome shotgun (WGS) entry which is preliminary data.</text>
</comment>
<dbReference type="InterPro" id="IPR035914">
    <property type="entry name" value="Sperma_CUB_dom_sf"/>
</dbReference>
<gene>
    <name evidence="4" type="ORF">Bpfe_022491</name>
</gene>
<evidence type="ECO:0000256" key="1">
    <source>
        <dbReference type="ARBA" id="ARBA00023157"/>
    </source>
</evidence>
<keyword evidence="1" id="KW-1015">Disulfide bond</keyword>
<evidence type="ECO:0000259" key="3">
    <source>
        <dbReference type="PROSITE" id="PS01180"/>
    </source>
</evidence>
<organism evidence="4 5">
    <name type="scientific">Biomphalaria pfeifferi</name>
    <name type="common">Bloodfluke planorb</name>
    <name type="synonym">Freshwater snail</name>
    <dbReference type="NCBI Taxonomy" id="112525"/>
    <lineage>
        <taxon>Eukaryota</taxon>
        <taxon>Metazoa</taxon>
        <taxon>Spiralia</taxon>
        <taxon>Lophotrochozoa</taxon>
        <taxon>Mollusca</taxon>
        <taxon>Gastropoda</taxon>
        <taxon>Heterobranchia</taxon>
        <taxon>Euthyneura</taxon>
        <taxon>Panpulmonata</taxon>
        <taxon>Hygrophila</taxon>
        <taxon>Lymnaeoidea</taxon>
        <taxon>Planorbidae</taxon>
        <taxon>Biomphalaria</taxon>
    </lineage>
</organism>
<dbReference type="Pfam" id="PF00431">
    <property type="entry name" value="CUB"/>
    <property type="match status" value="1"/>
</dbReference>
<dbReference type="CDD" id="cd00041">
    <property type="entry name" value="CUB"/>
    <property type="match status" value="1"/>
</dbReference>
<feature type="domain" description="CUB" evidence="3">
    <location>
        <begin position="6"/>
        <end position="131"/>
    </location>
</feature>